<organism evidence="11 12">
    <name type="scientific">Leptospirillum ferrodiazotrophum</name>
    <dbReference type="NCBI Taxonomy" id="412449"/>
    <lineage>
        <taxon>Bacteria</taxon>
        <taxon>Pseudomonadati</taxon>
        <taxon>Nitrospirota</taxon>
        <taxon>Nitrospiria</taxon>
        <taxon>Nitrospirales</taxon>
        <taxon>Nitrospiraceae</taxon>
        <taxon>Leptospirillum</taxon>
    </lineage>
</organism>
<evidence type="ECO:0000256" key="1">
    <source>
        <dbReference type="ARBA" id="ARBA00001947"/>
    </source>
</evidence>
<evidence type="ECO:0000313" key="12">
    <source>
        <dbReference type="Proteomes" id="UP000009374"/>
    </source>
</evidence>
<evidence type="ECO:0000256" key="8">
    <source>
        <dbReference type="ARBA" id="ARBA00023239"/>
    </source>
</evidence>
<sequence>MMGFSVSARRSFAASHIIVGYPGLCARLHGHNWTVEATFRTLELDALGMAFDFHEIERFLDPLVAELDHTHLNDHPFFSDRTTTAENIALYFYRGLVRNLSVSSHPGVSVARVSVCEMDGYVATYEEP</sequence>
<dbReference type="PANTHER" id="PTHR12589:SF7">
    <property type="entry name" value="6-PYRUVOYL TETRAHYDROBIOPTERIN SYNTHASE"/>
    <property type="match status" value="1"/>
</dbReference>
<proteinExistence type="inferred from homology"/>
<protein>
    <recommendedName>
        <fullName evidence="5">6-carboxy-5,6,7,8-tetrahydropterin synthase</fullName>
        <ecNumber evidence="4">4.1.2.50</ecNumber>
    </recommendedName>
    <alternativeName>
        <fullName evidence="9">Queuosine biosynthesis protein QueD</fullName>
    </alternativeName>
</protein>
<dbReference type="Pfam" id="PF01242">
    <property type="entry name" value="PTPS"/>
    <property type="match status" value="1"/>
</dbReference>
<gene>
    <name evidence="11" type="ORF">UBAL3_93200098</name>
</gene>
<keyword evidence="6" id="KW-0479">Metal-binding</keyword>
<evidence type="ECO:0000256" key="7">
    <source>
        <dbReference type="ARBA" id="ARBA00022833"/>
    </source>
</evidence>
<evidence type="ECO:0000256" key="4">
    <source>
        <dbReference type="ARBA" id="ARBA00012982"/>
    </source>
</evidence>
<reference evidence="11 12" key="1">
    <citation type="journal article" date="2009" name="Appl. Environ. Microbiol.">
        <title>Community genomic and proteomic analyses of chemoautotrophic iron-oxidizing "Leptospirillum rubarum" (Group II) and "Leptospirillum ferrodiazotrophum" (Group III) bacteria in acid mine drainage biofilms.</title>
        <authorList>
            <person name="Goltsman D.S."/>
            <person name="Denef V.J."/>
            <person name="Singer S.W."/>
            <person name="VerBerkmoes N.C."/>
            <person name="Lefsrud M."/>
            <person name="Mueller R.S."/>
            <person name="Dick G.J."/>
            <person name="Sun C.L."/>
            <person name="Wheeler K.E."/>
            <person name="Zemla A."/>
            <person name="Baker B.J."/>
            <person name="Hauser L."/>
            <person name="Land M."/>
            <person name="Shah M.B."/>
            <person name="Thelen M.P."/>
            <person name="Hettich R.L."/>
            <person name="Banfield J.F."/>
        </authorList>
    </citation>
    <scope>NUCLEOTIDE SEQUENCE [LARGE SCALE GENOMIC DNA]</scope>
</reference>
<comment type="cofactor">
    <cofactor evidence="1">
        <name>Zn(2+)</name>
        <dbReference type="ChEBI" id="CHEBI:29105"/>
    </cofactor>
</comment>
<comment type="catalytic activity">
    <reaction evidence="10">
        <text>7,8-dihydroneopterin 3'-triphosphate + H2O = 6-carboxy-5,6,7,8-tetrahydropterin + triphosphate + acetaldehyde + 2 H(+)</text>
        <dbReference type="Rhea" id="RHEA:27966"/>
        <dbReference type="ChEBI" id="CHEBI:15343"/>
        <dbReference type="ChEBI" id="CHEBI:15377"/>
        <dbReference type="ChEBI" id="CHEBI:15378"/>
        <dbReference type="ChEBI" id="CHEBI:18036"/>
        <dbReference type="ChEBI" id="CHEBI:58462"/>
        <dbReference type="ChEBI" id="CHEBI:61032"/>
        <dbReference type="EC" id="4.1.2.50"/>
    </reaction>
</comment>
<evidence type="ECO:0000256" key="3">
    <source>
        <dbReference type="ARBA" id="ARBA00008900"/>
    </source>
</evidence>
<keyword evidence="8" id="KW-0456">Lyase</keyword>
<dbReference type="SUPFAM" id="SSF55620">
    <property type="entry name" value="Tetrahydrobiopterin biosynthesis enzymes-like"/>
    <property type="match status" value="1"/>
</dbReference>
<dbReference type="InterPro" id="IPR038418">
    <property type="entry name" value="6-PTP_synth/QueD_sf"/>
</dbReference>
<comment type="pathway">
    <text evidence="2">Purine metabolism; 7-cyano-7-deazaguanine biosynthesis.</text>
</comment>
<dbReference type="GO" id="GO:0070497">
    <property type="term" value="F:6-carboxytetrahydropterin synthase activity"/>
    <property type="evidence" value="ECO:0007669"/>
    <property type="project" value="UniProtKB-EC"/>
</dbReference>
<accession>C6HXY4</accession>
<keyword evidence="12" id="KW-1185">Reference proteome</keyword>
<evidence type="ECO:0000256" key="6">
    <source>
        <dbReference type="ARBA" id="ARBA00022723"/>
    </source>
</evidence>
<evidence type="ECO:0000256" key="10">
    <source>
        <dbReference type="ARBA" id="ARBA00048807"/>
    </source>
</evidence>
<dbReference type="UniPathway" id="UPA00391"/>
<name>C6HXY4_9BACT</name>
<evidence type="ECO:0000256" key="9">
    <source>
        <dbReference type="ARBA" id="ARBA00031449"/>
    </source>
</evidence>
<dbReference type="Gene3D" id="3.30.479.10">
    <property type="entry name" value="6-pyruvoyl tetrahydropterin synthase/QueD"/>
    <property type="match status" value="1"/>
</dbReference>
<comment type="similarity">
    <text evidence="3">Belongs to the PTPS family. QueD subfamily.</text>
</comment>
<dbReference type="InterPro" id="IPR007115">
    <property type="entry name" value="6-PTP_synth/QueD"/>
</dbReference>
<dbReference type="PANTHER" id="PTHR12589">
    <property type="entry name" value="PYRUVOYL TETRAHYDROBIOPTERIN SYNTHASE"/>
    <property type="match status" value="1"/>
</dbReference>
<evidence type="ECO:0000256" key="5">
    <source>
        <dbReference type="ARBA" id="ARBA00018141"/>
    </source>
</evidence>
<dbReference type="EC" id="4.1.2.50" evidence="4"/>
<dbReference type="GO" id="GO:0046872">
    <property type="term" value="F:metal ion binding"/>
    <property type="evidence" value="ECO:0007669"/>
    <property type="project" value="UniProtKB-KW"/>
</dbReference>
<dbReference type="EMBL" id="GG693875">
    <property type="protein sequence ID" value="EES52596.1"/>
    <property type="molecule type" value="Genomic_DNA"/>
</dbReference>
<dbReference type="AlphaFoldDB" id="C6HXY4"/>
<evidence type="ECO:0000313" key="11">
    <source>
        <dbReference type="EMBL" id="EES52596.1"/>
    </source>
</evidence>
<evidence type="ECO:0000256" key="2">
    <source>
        <dbReference type="ARBA" id="ARBA00005061"/>
    </source>
</evidence>
<dbReference type="Proteomes" id="UP000009374">
    <property type="component" value="Unassembled WGS sequence"/>
</dbReference>
<keyword evidence="7" id="KW-0862">Zinc</keyword>